<sequence length="226" mass="22062">MSTATPTTPADVRGGPPLAVPAAAVAVLTVAAAIAGIGGPRPGSTPAESLAYSATHPVVIGIGAALLLGTGFPLVVYAATAVRRFERLGVAAPGPLMGLAGAVLAAAALSVSALASWTAAQTAGLGDAALTRTLAWLWFGAGGVGYAAPMGLLVLGISVPALVTALVPRWLAVTGVVVGVLALLSTFALATDVLYPLIPLGRFGGAVMLLAFAVALPVTRNAGATR</sequence>
<feature type="transmembrane region" description="Helical" evidence="1">
    <location>
        <begin position="170"/>
        <end position="191"/>
    </location>
</feature>
<dbReference type="EMBL" id="JBEDNQ010000011">
    <property type="protein sequence ID" value="MEQ3553704.1"/>
    <property type="molecule type" value="Genomic_DNA"/>
</dbReference>
<keyword evidence="3" id="KW-1185">Reference proteome</keyword>
<accession>A0ABV1KH64</accession>
<keyword evidence="1" id="KW-0472">Membrane</keyword>
<evidence type="ECO:0000313" key="3">
    <source>
        <dbReference type="Proteomes" id="UP001494902"/>
    </source>
</evidence>
<proteinExistence type="predicted"/>
<dbReference type="RefSeq" id="WP_349300768.1">
    <property type="nucleotide sequence ID" value="NZ_JBEDNQ010000011.1"/>
</dbReference>
<evidence type="ECO:0000256" key="1">
    <source>
        <dbReference type="SAM" id="Phobius"/>
    </source>
</evidence>
<feature type="transmembrane region" description="Helical" evidence="1">
    <location>
        <begin position="135"/>
        <end position="163"/>
    </location>
</feature>
<gene>
    <name evidence="2" type="ORF">WIS52_24795</name>
</gene>
<reference evidence="2 3" key="1">
    <citation type="submission" date="2024-03" db="EMBL/GenBank/DDBJ databases">
        <title>Draft genome sequence of Pseudonocardia nematodicida JCM 31783.</title>
        <authorList>
            <person name="Butdee W."/>
            <person name="Duangmal K."/>
        </authorList>
    </citation>
    <scope>NUCLEOTIDE SEQUENCE [LARGE SCALE GENOMIC DNA]</scope>
    <source>
        <strain evidence="2 3">JCM 31783</strain>
    </source>
</reference>
<comment type="caution">
    <text evidence="2">The sequence shown here is derived from an EMBL/GenBank/DDBJ whole genome shotgun (WGS) entry which is preliminary data.</text>
</comment>
<feature type="transmembrane region" description="Helical" evidence="1">
    <location>
        <begin position="18"/>
        <end position="38"/>
    </location>
</feature>
<keyword evidence="1" id="KW-0812">Transmembrane</keyword>
<feature type="transmembrane region" description="Helical" evidence="1">
    <location>
        <begin position="197"/>
        <end position="218"/>
    </location>
</feature>
<evidence type="ECO:0000313" key="2">
    <source>
        <dbReference type="EMBL" id="MEQ3553704.1"/>
    </source>
</evidence>
<feature type="transmembrane region" description="Helical" evidence="1">
    <location>
        <begin position="94"/>
        <end position="115"/>
    </location>
</feature>
<feature type="transmembrane region" description="Helical" evidence="1">
    <location>
        <begin position="58"/>
        <end position="82"/>
    </location>
</feature>
<dbReference type="Proteomes" id="UP001494902">
    <property type="component" value="Unassembled WGS sequence"/>
</dbReference>
<keyword evidence="1" id="KW-1133">Transmembrane helix</keyword>
<name>A0ABV1KH64_9PSEU</name>
<organism evidence="2 3">
    <name type="scientific">Pseudonocardia nematodicida</name>
    <dbReference type="NCBI Taxonomy" id="1206997"/>
    <lineage>
        <taxon>Bacteria</taxon>
        <taxon>Bacillati</taxon>
        <taxon>Actinomycetota</taxon>
        <taxon>Actinomycetes</taxon>
        <taxon>Pseudonocardiales</taxon>
        <taxon>Pseudonocardiaceae</taxon>
        <taxon>Pseudonocardia</taxon>
    </lineage>
</organism>
<protein>
    <submittedName>
        <fullName evidence="2">DUF4386 domain-containing protein</fullName>
    </submittedName>
</protein>